<dbReference type="SUPFAM" id="SSF53448">
    <property type="entry name" value="Nucleotide-diphospho-sugar transferases"/>
    <property type="match status" value="1"/>
</dbReference>
<dbReference type="InterPro" id="IPR005835">
    <property type="entry name" value="NTP_transferase_dom"/>
</dbReference>
<dbReference type="EMBL" id="BJYX01000006">
    <property type="protein sequence ID" value="GEO29662.1"/>
    <property type="molecule type" value="Genomic_DNA"/>
</dbReference>
<dbReference type="Pfam" id="PF00483">
    <property type="entry name" value="NTP_transferase"/>
    <property type="match status" value="1"/>
</dbReference>
<proteinExistence type="predicted"/>
<gene>
    <name evidence="3" type="ORF">TAE01_14720</name>
</gene>
<dbReference type="InterPro" id="IPR049577">
    <property type="entry name" value="GMPP_N"/>
</dbReference>
<dbReference type="Gene3D" id="3.90.550.10">
    <property type="entry name" value="Spore Coat Polysaccharide Biosynthesis Protein SpsA, Chain A"/>
    <property type="match status" value="1"/>
</dbReference>
<dbReference type="InterPro" id="IPR029044">
    <property type="entry name" value="Nucleotide-diphossugar_trans"/>
</dbReference>
<dbReference type="Pfam" id="PF22640">
    <property type="entry name" value="ManC_GMP_beta-helix"/>
    <property type="match status" value="1"/>
</dbReference>
<feature type="domain" description="Nucleotidyl transferase" evidence="1">
    <location>
        <begin position="9"/>
        <end position="282"/>
    </location>
</feature>
<sequence length="362" mass="38657">MTGIPGFWAVIPAGGSGTRLWPISRRHSPKFLHDLTGSGQSLLRATWDRLEPLVGDRILVVTGVAHEDAVRRQLPMLGYDAVIGEPSPRDSMPAIGLAAAVLERRDPEAVLGSFAADHVITEPDNFRRAVAEAVVLARRGELVTIGIDPTAPATGYGYIRLGEPLVVAGAPNAHRVDEFVEKPDLETATRYVDSGRYRWNAGMFVVGATTLLELLAENHAEMVDALRTIAADPRRMSDLWPSLHKIAIDHAVAEPAAAAGRVAVVPASLGWDDVGDFASLTRLVTESSSLPGITAIGPEDDIISIDSHATVAAGGRLVALIGVEDLVVIDTQDALLITRPDRAQEVKQVVETLTAQGRIELT</sequence>
<dbReference type="PANTHER" id="PTHR46390:SF1">
    <property type="entry name" value="MANNOSE-1-PHOSPHATE GUANYLYLTRANSFERASE"/>
    <property type="match status" value="1"/>
</dbReference>
<evidence type="ECO:0000259" key="1">
    <source>
        <dbReference type="Pfam" id="PF00483"/>
    </source>
</evidence>
<evidence type="ECO:0000313" key="3">
    <source>
        <dbReference type="EMBL" id="GEO29662.1"/>
    </source>
</evidence>
<accession>A0A512CZL9</accession>
<evidence type="ECO:0000259" key="2">
    <source>
        <dbReference type="Pfam" id="PF22640"/>
    </source>
</evidence>
<organism evidence="3 4">
    <name type="scientific">Terrabacter aerolatus</name>
    <dbReference type="NCBI Taxonomy" id="422442"/>
    <lineage>
        <taxon>Bacteria</taxon>
        <taxon>Bacillati</taxon>
        <taxon>Actinomycetota</taxon>
        <taxon>Actinomycetes</taxon>
        <taxon>Micrococcales</taxon>
        <taxon>Intrasporangiaceae</taxon>
        <taxon>Terrabacter</taxon>
    </lineage>
</organism>
<evidence type="ECO:0000313" key="4">
    <source>
        <dbReference type="Proteomes" id="UP000321534"/>
    </source>
</evidence>
<dbReference type="GO" id="GO:0009298">
    <property type="term" value="P:GDP-mannose biosynthetic process"/>
    <property type="evidence" value="ECO:0007669"/>
    <property type="project" value="TreeGrafter"/>
</dbReference>
<dbReference type="OrthoDB" id="9806359at2"/>
<dbReference type="AlphaFoldDB" id="A0A512CZL9"/>
<dbReference type="Proteomes" id="UP000321534">
    <property type="component" value="Unassembled WGS sequence"/>
</dbReference>
<protein>
    <submittedName>
        <fullName evidence="3">Mannose-1-phosphate guanyltransferase</fullName>
    </submittedName>
</protein>
<name>A0A512CZL9_9MICO</name>
<dbReference type="RefSeq" id="WP_147064956.1">
    <property type="nucleotide sequence ID" value="NZ_BAAARO010000013.1"/>
</dbReference>
<feature type="domain" description="MannoseP isomerase/GMP-like beta-helix" evidence="2">
    <location>
        <begin position="302"/>
        <end position="353"/>
    </location>
</feature>
<dbReference type="InterPro" id="IPR054566">
    <property type="entry name" value="ManC/GMP-like_b-helix"/>
</dbReference>
<dbReference type="GO" id="GO:0004475">
    <property type="term" value="F:mannose-1-phosphate guanylyltransferase (GTP) activity"/>
    <property type="evidence" value="ECO:0007669"/>
    <property type="project" value="InterPro"/>
</dbReference>
<dbReference type="CDD" id="cd02509">
    <property type="entry name" value="GDP-M1P_Guanylyltransferase"/>
    <property type="match status" value="1"/>
</dbReference>
<keyword evidence="3" id="KW-0808">Transferase</keyword>
<comment type="caution">
    <text evidence="3">The sequence shown here is derived from an EMBL/GenBank/DDBJ whole genome shotgun (WGS) entry which is preliminary data.</text>
</comment>
<dbReference type="PANTHER" id="PTHR46390">
    <property type="entry name" value="MANNOSE-1-PHOSPHATE GUANYLYLTRANSFERASE"/>
    <property type="match status" value="1"/>
</dbReference>
<dbReference type="InterPro" id="IPR051161">
    <property type="entry name" value="Mannose-6P_isomerase_type2"/>
</dbReference>
<keyword evidence="4" id="KW-1185">Reference proteome</keyword>
<dbReference type="SUPFAM" id="SSF159283">
    <property type="entry name" value="Guanosine diphospho-D-mannose pyrophosphorylase/mannose-6-phosphate isomerase linker domain"/>
    <property type="match status" value="1"/>
</dbReference>
<reference evidence="3 4" key="1">
    <citation type="submission" date="2019-07" db="EMBL/GenBank/DDBJ databases">
        <title>Whole genome shotgun sequence of Terrabacter aerolatus NBRC 106305.</title>
        <authorList>
            <person name="Hosoyama A."/>
            <person name="Uohara A."/>
            <person name="Ohji S."/>
            <person name="Ichikawa N."/>
        </authorList>
    </citation>
    <scope>NUCLEOTIDE SEQUENCE [LARGE SCALE GENOMIC DNA]</scope>
    <source>
        <strain evidence="3 4">NBRC 106305</strain>
    </source>
</reference>